<reference evidence="7 8" key="1">
    <citation type="journal article" date="2019" name="Genome Biol. Evol.">
        <title>Insights into the evolution of the New World diploid cottons (Gossypium, subgenus Houzingenia) based on genome sequencing.</title>
        <authorList>
            <person name="Grover C.E."/>
            <person name="Arick M.A. 2nd"/>
            <person name="Thrash A."/>
            <person name="Conover J.L."/>
            <person name="Sanders W.S."/>
            <person name="Peterson D.G."/>
            <person name="Frelichowski J.E."/>
            <person name="Scheffler J.A."/>
            <person name="Scheffler B.E."/>
            <person name="Wendel J.F."/>
        </authorList>
    </citation>
    <scope>NUCLEOTIDE SEQUENCE [LARGE SCALE GENOMIC DNA]</scope>
    <source>
        <strain evidence="7">5</strain>
        <tissue evidence="7">Leaf</tissue>
    </source>
</reference>
<organism evidence="7 8">
    <name type="scientific">Gossypium gossypioides</name>
    <name type="common">Mexican cotton</name>
    <name type="synonym">Selera gossypioides</name>
    <dbReference type="NCBI Taxonomy" id="34282"/>
    <lineage>
        <taxon>Eukaryota</taxon>
        <taxon>Viridiplantae</taxon>
        <taxon>Streptophyta</taxon>
        <taxon>Embryophyta</taxon>
        <taxon>Tracheophyta</taxon>
        <taxon>Spermatophyta</taxon>
        <taxon>Magnoliopsida</taxon>
        <taxon>eudicotyledons</taxon>
        <taxon>Gunneridae</taxon>
        <taxon>Pentapetalae</taxon>
        <taxon>rosids</taxon>
        <taxon>malvids</taxon>
        <taxon>Malvales</taxon>
        <taxon>Malvaceae</taxon>
        <taxon>Malvoideae</taxon>
        <taxon>Gossypium</taxon>
    </lineage>
</organism>
<dbReference type="PANTHER" id="PTHR12378:SF80">
    <property type="entry name" value="IP06716P-RELATED"/>
    <property type="match status" value="1"/>
</dbReference>
<accession>A0A7J9CVW9</accession>
<gene>
    <name evidence="7" type="ORF">Gogos_001403</name>
</gene>
<dbReference type="AlphaFoldDB" id="A0A7J9CVW9"/>
<dbReference type="Proteomes" id="UP000593579">
    <property type="component" value="Unassembled WGS sequence"/>
</dbReference>
<evidence type="ECO:0000256" key="5">
    <source>
        <dbReference type="SAM" id="Phobius"/>
    </source>
</evidence>
<evidence type="ECO:0000256" key="4">
    <source>
        <dbReference type="SAM" id="MobiDB-lite"/>
    </source>
</evidence>
<evidence type="ECO:0000259" key="6">
    <source>
        <dbReference type="PROSITE" id="PS51858"/>
    </source>
</evidence>
<feature type="domain" description="PPPDE" evidence="6">
    <location>
        <begin position="19"/>
        <end position="197"/>
    </location>
</feature>
<dbReference type="PROSITE" id="PS51858">
    <property type="entry name" value="PPPDE"/>
    <property type="match status" value="1"/>
</dbReference>
<dbReference type="GO" id="GO:0101005">
    <property type="term" value="F:deubiquitinase activity"/>
    <property type="evidence" value="ECO:0007669"/>
    <property type="project" value="TreeGrafter"/>
</dbReference>
<dbReference type="GO" id="GO:0006508">
    <property type="term" value="P:proteolysis"/>
    <property type="evidence" value="ECO:0007669"/>
    <property type="project" value="UniProtKB-KW"/>
</dbReference>
<keyword evidence="2" id="KW-0645">Protease</keyword>
<evidence type="ECO:0000313" key="8">
    <source>
        <dbReference type="Proteomes" id="UP000593579"/>
    </source>
</evidence>
<protein>
    <recommendedName>
        <fullName evidence="6">PPPDE domain-containing protein</fullName>
    </recommendedName>
</protein>
<name>A0A7J9CVW9_GOSGO</name>
<dbReference type="SMART" id="SM01179">
    <property type="entry name" value="DUF862"/>
    <property type="match status" value="1"/>
</dbReference>
<dbReference type="InterPro" id="IPR042266">
    <property type="entry name" value="PPPDE_sf"/>
</dbReference>
<dbReference type="PANTHER" id="PTHR12378">
    <property type="entry name" value="DESUMOYLATING ISOPEPTIDASE"/>
    <property type="match status" value="1"/>
</dbReference>
<evidence type="ECO:0000256" key="3">
    <source>
        <dbReference type="ARBA" id="ARBA00022801"/>
    </source>
</evidence>
<feature type="region of interest" description="Disordered" evidence="4">
    <location>
        <begin position="213"/>
        <end position="241"/>
    </location>
</feature>
<evidence type="ECO:0000313" key="7">
    <source>
        <dbReference type="EMBL" id="MBA0752582.1"/>
    </source>
</evidence>
<keyword evidence="5" id="KW-1133">Transmembrane helix</keyword>
<evidence type="ECO:0000256" key="1">
    <source>
        <dbReference type="ARBA" id="ARBA00008140"/>
    </source>
</evidence>
<comment type="similarity">
    <text evidence="1">Belongs to the DeSI family.</text>
</comment>
<keyword evidence="5" id="KW-0472">Membrane</keyword>
<dbReference type="EMBL" id="JABEZY010000013">
    <property type="protein sequence ID" value="MBA0752582.1"/>
    <property type="molecule type" value="Genomic_DNA"/>
</dbReference>
<dbReference type="OrthoDB" id="412286at2759"/>
<dbReference type="Pfam" id="PF05903">
    <property type="entry name" value="Peptidase_C97"/>
    <property type="match status" value="1"/>
</dbReference>
<sequence>MGKGKVSNSSHNESNDNETKLVLNIYDLTPMNNYSYWIGFGIFHSGIEGFLLPISEFIFLGFFLPRKICCVIWFWDLGIDYFIPLLVLKVHGKEYGFGAHDFSISGVFEVEPKCCPGFSYRCSISLGRINMSSSDFREFIENLASDYHGNTYHLISKNCNHFSDDIVYKLTGKHIPRWVNRLARLGSLFSCLLPESLQATRVKKVPEYHQIEGNEALSTTTPSEIDETEQENPLLSPKDGSVDINFVKAAPSDCKTEMP</sequence>
<keyword evidence="5" id="KW-0812">Transmembrane</keyword>
<keyword evidence="3" id="KW-0378">Hydrolase</keyword>
<dbReference type="Gene3D" id="3.90.1720.30">
    <property type="entry name" value="PPPDE domains"/>
    <property type="match status" value="1"/>
</dbReference>
<dbReference type="InterPro" id="IPR008580">
    <property type="entry name" value="PPPDE_dom"/>
</dbReference>
<dbReference type="GO" id="GO:0016579">
    <property type="term" value="P:protein deubiquitination"/>
    <property type="evidence" value="ECO:0007669"/>
    <property type="project" value="TreeGrafter"/>
</dbReference>
<evidence type="ECO:0000256" key="2">
    <source>
        <dbReference type="ARBA" id="ARBA00022670"/>
    </source>
</evidence>
<feature type="transmembrane region" description="Helical" evidence="5">
    <location>
        <begin position="36"/>
        <end position="64"/>
    </location>
</feature>
<comment type="caution">
    <text evidence="7">The sequence shown here is derived from an EMBL/GenBank/DDBJ whole genome shotgun (WGS) entry which is preliminary data.</text>
</comment>
<proteinExistence type="inferred from homology"/>
<keyword evidence="8" id="KW-1185">Reference proteome</keyword>